<comment type="caution">
    <text evidence="1">The sequence shown here is derived from an EMBL/GenBank/DDBJ whole genome shotgun (WGS) entry which is preliminary data.</text>
</comment>
<evidence type="ECO:0000313" key="2">
    <source>
        <dbReference type="Proteomes" id="UP000253034"/>
    </source>
</evidence>
<evidence type="ECO:0000313" key="1">
    <source>
        <dbReference type="EMBL" id="RCX17199.1"/>
    </source>
</evidence>
<dbReference type="PANTHER" id="PTHR35271">
    <property type="entry name" value="ABC TRANSPORTER, SUBSTRATE-BINDING LIPOPROTEIN-RELATED"/>
    <property type="match status" value="1"/>
</dbReference>
<dbReference type="InterPro" id="IPR028082">
    <property type="entry name" value="Peripla_BP_I"/>
</dbReference>
<dbReference type="PANTHER" id="PTHR35271:SF1">
    <property type="entry name" value="ABC TRANSPORTER, SUBSTRATE-BINDING LIPOPROTEIN"/>
    <property type="match status" value="1"/>
</dbReference>
<dbReference type="CDD" id="cd06325">
    <property type="entry name" value="PBP1_ABC_unchar_transporter"/>
    <property type="match status" value="1"/>
</dbReference>
<dbReference type="Pfam" id="PF04392">
    <property type="entry name" value="ABC_sub_bind"/>
    <property type="match status" value="1"/>
</dbReference>
<organism evidence="1 2">
    <name type="scientific">Anaerobacterium chartisolvens</name>
    <dbReference type="NCBI Taxonomy" id="1297424"/>
    <lineage>
        <taxon>Bacteria</taxon>
        <taxon>Bacillati</taxon>
        <taxon>Bacillota</taxon>
        <taxon>Clostridia</taxon>
        <taxon>Eubacteriales</taxon>
        <taxon>Oscillospiraceae</taxon>
        <taxon>Anaerobacterium</taxon>
    </lineage>
</organism>
<proteinExistence type="predicted"/>
<dbReference type="EMBL" id="QPJT01000008">
    <property type="protein sequence ID" value="RCX17199.1"/>
    <property type="molecule type" value="Genomic_DNA"/>
</dbReference>
<keyword evidence="2" id="KW-1185">Reference proteome</keyword>
<accession>A0A369B6R1</accession>
<dbReference type="Proteomes" id="UP000253034">
    <property type="component" value="Unassembled WGS sequence"/>
</dbReference>
<dbReference type="InterPro" id="IPR007487">
    <property type="entry name" value="ABC_transpt-TYRBP-like"/>
</dbReference>
<reference evidence="1 2" key="1">
    <citation type="submission" date="2018-07" db="EMBL/GenBank/DDBJ databases">
        <title>Genomic Encyclopedia of Type Strains, Phase IV (KMG-IV): sequencing the most valuable type-strain genomes for metagenomic binning, comparative biology and taxonomic classification.</title>
        <authorList>
            <person name="Goeker M."/>
        </authorList>
    </citation>
    <scope>NUCLEOTIDE SEQUENCE [LARGE SCALE GENOMIC DNA]</scope>
    <source>
        <strain evidence="1 2">DSM 27016</strain>
    </source>
</reference>
<dbReference type="AlphaFoldDB" id="A0A369B6R1"/>
<name>A0A369B6R1_9FIRM</name>
<dbReference type="Gene3D" id="3.40.50.2300">
    <property type="match status" value="2"/>
</dbReference>
<gene>
    <name evidence="1" type="ORF">DFR58_10893</name>
</gene>
<dbReference type="SUPFAM" id="SSF53822">
    <property type="entry name" value="Periplasmic binding protein-like I"/>
    <property type="match status" value="1"/>
</dbReference>
<sequence length="326" mass="34651">MSVCLIAGMLILSACSTGVKQMSSDTGKDMKKIGIVQIVEHPALNTIRETVIKRLEEKGYKDGVNITIDYQNAQSDQTNLKTISQKFVGSKYDLIIAIAAPSAQAVAGETSEIPIVFSACTDPISAGLVEDLNKPGKNVTGTSDVISVAKNMELAKRITPQMKTVGFLYNSSETSSQLVIKELKAYAKDNGINVVEATVTSTSEVQQAAQSLVDKADAIFSTTDNTIASSMPVVSQVAVKAKKPLYVGADSMVKDGGLAGCGVNYIVLGQETADMVVDIFNGKRPGDMPVRVMKEMNTYINKDIASAIGVTIPEDVLKEAAQIFGK</sequence>
<protein>
    <submittedName>
        <fullName evidence="1">Putative ABC transport system substrate-binding protein</fullName>
    </submittedName>
</protein>